<feature type="coiled-coil region" evidence="6">
    <location>
        <begin position="63"/>
        <end position="118"/>
    </location>
</feature>
<evidence type="ECO:0000256" key="2">
    <source>
        <dbReference type="ARBA" id="ARBA00022481"/>
    </source>
</evidence>
<comment type="caution">
    <text evidence="8">The sequence shown here is derived from an EMBL/GenBank/DDBJ whole genome shotgun (WGS) entry which is preliminary data.</text>
</comment>
<dbReference type="InterPro" id="IPR005139">
    <property type="entry name" value="PCRF"/>
</dbReference>
<protein>
    <recommendedName>
        <fullName evidence="4 5">Peptide chain release factor 2</fullName>
        <shortName evidence="4">RF-2</shortName>
    </recommendedName>
</protein>
<dbReference type="GO" id="GO:0005737">
    <property type="term" value="C:cytoplasm"/>
    <property type="evidence" value="ECO:0007669"/>
    <property type="project" value="UniProtKB-SubCell"/>
</dbReference>
<accession>A0A7C3UQG1</accession>
<keyword evidence="6" id="KW-0175">Coiled coil</keyword>
<comment type="subcellular location">
    <subcellularLocation>
        <location evidence="4">Cytoplasm</location>
    </subcellularLocation>
</comment>
<dbReference type="AlphaFoldDB" id="A0A7C3UQG1"/>
<dbReference type="Pfam" id="PF03462">
    <property type="entry name" value="PCRF"/>
    <property type="match status" value="1"/>
</dbReference>
<evidence type="ECO:0000256" key="4">
    <source>
        <dbReference type="HAMAP-Rule" id="MF_00094"/>
    </source>
</evidence>
<sequence>MTVKRVKEIVSKLSSLREFLDIPGKEKELERLNQKILREYEERSGYAPGEKEGVKILIKIQRLKEMLSAFSDLEKEVKDLIELTEIVGEDSPELEGEIKKIEKRINDLELKSLLQEEDDAKNCLLTIHPGAGGLESCDWANMLLRMYLKFIEKKGFSYKVLNIRPNEGAGIKEATIEIIGENAYGYFKSETGVHRLVRISPFDANARRHTSFASVFVLPEIPEVEIKIDEKDLKIETFRASGHGGQHVNKVATAVRITHIPTGITASSQEERSQYLNKMNALKILRARLYNYYQEEEKKRLKKYEEKKTDIAWGHQIRSYVLFPYRLVKDHRTNYETHKVEEVLDGEIEEFILAYLKNQLAKGEKSDGGDRKD</sequence>
<organism evidence="8">
    <name type="scientific">candidate division WOR-3 bacterium</name>
    <dbReference type="NCBI Taxonomy" id="2052148"/>
    <lineage>
        <taxon>Bacteria</taxon>
        <taxon>Bacteria division WOR-3</taxon>
    </lineage>
</organism>
<dbReference type="GO" id="GO:0016149">
    <property type="term" value="F:translation release factor activity, codon specific"/>
    <property type="evidence" value="ECO:0007669"/>
    <property type="project" value="UniProtKB-UniRule"/>
</dbReference>
<dbReference type="SMART" id="SM00937">
    <property type="entry name" value="PCRF"/>
    <property type="match status" value="1"/>
</dbReference>
<evidence type="ECO:0000259" key="7">
    <source>
        <dbReference type="PROSITE" id="PS00745"/>
    </source>
</evidence>
<dbReference type="FunFam" id="3.30.160.20:FF:000004">
    <property type="entry name" value="Peptide chain release factor 1"/>
    <property type="match status" value="1"/>
</dbReference>
<evidence type="ECO:0000256" key="3">
    <source>
        <dbReference type="ARBA" id="ARBA00022917"/>
    </source>
</evidence>
<dbReference type="EMBL" id="DTMQ01000017">
    <property type="protein sequence ID" value="HGE98970.1"/>
    <property type="molecule type" value="Genomic_DNA"/>
</dbReference>
<dbReference type="InterPro" id="IPR045853">
    <property type="entry name" value="Pep_chain_release_fac_I_sf"/>
</dbReference>
<dbReference type="Gene3D" id="1.20.58.410">
    <property type="entry name" value="Release factor"/>
    <property type="match status" value="1"/>
</dbReference>
<dbReference type="NCBIfam" id="TIGR00020">
    <property type="entry name" value="prfB"/>
    <property type="match status" value="1"/>
</dbReference>
<reference evidence="8" key="1">
    <citation type="journal article" date="2020" name="mSystems">
        <title>Genome- and Community-Level Interaction Insights into Carbon Utilization and Element Cycling Functions of Hydrothermarchaeota in Hydrothermal Sediment.</title>
        <authorList>
            <person name="Zhou Z."/>
            <person name="Liu Y."/>
            <person name="Xu W."/>
            <person name="Pan J."/>
            <person name="Luo Z.H."/>
            <person name="Li M."/>
        </authorList>
    </citation>
    <scope>NUCLEOTIDE SEQUENCE [LARGE SCALE GENOMIC DNA]</scope>
    <source>
        <strain evidence="8">SpSt-906</strain>
    </source>
</reference>
<dbReference type="PANTHER" id="PTHR43116:SF3">
    <property type="entry name" value="CLASS I PEPTIDE CHAIN RELEASE FACTOR"/>
    <property type="match status" value="1"/>
</dbReference>
<gene>
    <name evidence="4" type="primary">prfB</name>
    <name evidence="8" type="ORF">ENX07_02710</name>
</gene>
<comment type="function">
    <text evidence="4">Peptide chain release factor 2 directs the termination of translation in response to the peptide chain termination codons UGA and UAA.</text>
</comment>
<dbReference type="InterPro" id="IPR000352">
    <property type="entry name" value="Pep_chain_release_fac_I"/>
</dbReference>
<dbReference type="Pfam" id="PF00472">
    <property type="entry name" value="RF-1"/>
    <property type="match status" value="1"/>
</dbReference>
<comment type="similarity">
    <text evidence="1 4">Belongs to the prokaryotic/mitochondrial release factor family.</text>
</comment>
<keyword evidence="2 4" id="KW-0488">Methylation</keyword>
<keyword evidence="3 4" id="KW-0648">Protein biosynthesis</keyword>
<evidence type="ECO:0000256" key="6">
    <source>
        <dbReference type="SAM" id="Coils"/>
    </source>
</evidence>
<dbReference type="Gene3D" id="3.30.160.20">
    <property type="match status" value="1"/>
</dbReference>
<dbReference type="HAMAP" id="MF_00094">
    <property type="entry name" value="Rel_fac_2"/>
    <property type="match status" value="1"/>
</dbReference>
<feature type="domain" description="Prokaryotic-type class I peptide chain release factors" evidence="7">
    <location>
        <begin position="239"/>
        <end position="255"/>
    </location>
</feature>
<dbReference type="PANTHER" id="PTHR43116">
    <property type="entry name" value="PEPTIDE CHAIN RELEASE FACTOR 2"/>
    <property type="match status" value="1"/>
</dbReference>
<dbReference type="InterPro" id="IPR004374">
    <property type="entry name" value="PrfB"/>
</dbReference>
<proteinExistence type="inferred from homology"/>
<dbReference type="Gene3D" id="3.30.70.1660">
    <property type="match status" value="1"/>
</dbReference>
<dbReference type="PROSITE" id="PS00745">
    <property type="entry name" value="RF_PROK_I"/>
    <property type="match status" value="1"/>
</dbReference>
<keyword evidence="4" id="KW-0963">Cytoplasm</keyword>
<evidence type="ECO:0000313" key="8">
    <source>
        <dbReference type="EMBL" id="HGE98970.1"/>
    </source>
</evidence>
<comment type="PTM">
    <text evidence="4">Methylated by PrmC. Methylation increases the termination efficiency of RF2.</text>
</comment>
<name>A0A7C3UQG1_UNCW3</name>
<evidence type="ECO:0000256" key="1">
    <source>
        <dbReference type="ARBA" id="ARBA00010835"/>
    </source>
</evidence>
<dbReference type="SUPFAM" id="SSF75620">
    <property type="entry name" value="Release factor"/>
    <property type="match status" value="1"/>
</dbReference>
<feature type="modified residue" description="N5-methylglutamine" evidence="4">
    <location>
        <position position="246"/>
    </location>
</feature>
<evidence type="ECO:0000256" key="5">
    <source>
        <dbReference type="NCBIfam" id="TIGR00020"/>
    </source>
</evidence>